<feature type="transmembrane region" description="Helical" evidence="1">
    <location>
        <begin position="32"/>
        <end position="49"/>
    </location>
</feature>
<proteinExistence type="predicted"/>
<evidence type="ECO:0000256" key="1">
    <source>
        <dbReference type="SAM" id="Phobius"/>
    </source>
</evidence>
<keyword evidence="1" id="KW-0472">Membrane</keyword>
<evidence type="ECO:0000313" key="2">
    <source>
        <dbReference type="EMBL" id="PKA71345.1"/>
    </source>
</evidence>
<comment type="caution">
    <text evidence="2">The sequence shown here is derived from an EMBL/GenBank/DDBJ whole genome shotgun (WGS) entry which is preliminary data.</text>
</comment>
<dbReference type="EMBL" id="PHHE01000001">
    <property type="protein sequence ID" value="PKA71345.1"/>
    <property type="molecule type" value="Genomic_DNA"/>
</dbReference>
<feature type="transmembrane region" description="Helical" evidence="1">
    <location>
        <begin position="7"/>
        <end position="26"/>
    </location>
</feature>
<name>A0ABX4Q3K4_9PSED</name>
<accession>A0ABX4Q3K4</accession>
<feature type="transmembrane region" description="Helical" evidence="1">
    <location>
        <begin position="61"/>
        <end position="79"/>
    </location>
</feature>
<keyword evidence="1" id="KW-1133">Transmembrane helix</keyword>
<dbReference type="RefSeq" id="WP_100847274.1">
    <property type="nucleotide sequence ID" value="NZ_PHHE01000001.1"/>
</dbReference>
<gene>
    <name evidence="2" type="ORF">ATI02_4323</name>
</gene>
<dbReference type="Proteomes" id="UP000232455">
    <property type="component" value="Unassembled WGS sequence"/>
</dbReference>
<reference evidence="2 3" key="1">
    <citation type="submission" date="2017-11" db="EMBL/GenBank/DDBJ databases">
        <title>Genome sequencing of a diverse group of Pseudomonas species.</title>
        <authorList>
            <person name="Loper J."/>
        </authorList>
    </citation>
    <scope>NUCLEOTIDE SEQUENCE [LARGE SCALE GENOMIC DNA]</scope>
    <source>
        <strain evidence="2 3">LMG 25716</strain>
    </source>
</reference>
<organism evidence="2 3">
    <name type="scientific">Pseudomonas baetica</name>
    <dbReference type="NCBI Taxonomy" id="674054"/>
    <lineage>
        <taxon>Bacteria</taxon>
        <taxon>Pseudomonadati</taxon>
        <taxon>Pseudomonadota</taxon>
        <taxon>Gammaproteobacteria</taxon>
        <taxon>Pseudomonadales</taxon>
        <taxon>Pseudomonadaceae</taxon>
        <taxon>Pseudomonas</taxon>
    </lineage>
</organism>
<keyword evidence="1" id="KW-0812">Transmembrane</keyword>
<protein>
    <submittedName>
        <fullName evidence="2">Uncharacterized protein</fullName>
    </submittedName>
</protein>
<evidence type="ECO:0000313" key="3">
    <source>
        <dbReference type="Proteomes" id="UP000232455"/>
    </source>
</evidence>
<keyword evidence="3" id="KW-1185">Reference proteome</keyword>
<sequence>MKLTSLIIATTLSYLLVTFYISYNFFPSEYRLSVWLGFIFGAVIVMKVFQMLTDEEVFVRYTYFSSVFAGAGFAVWASVANDYGVMGFAPLAIVFVLKALGFYNGLYEIVTGISFSMFSKRKNIL</sequence>
<feature type="transmembrane region" description="Helical" evidence="1">
    <location>
        <begin position="91"/>
        <end position="118"/>
    </location>
</feature>